<keyword evidence="2" id="KW-1185">Reference proteome</keyword>
<evidence type="ECO:0000313" key="1">
    <source>
        <dbReference type="EMBL" id="KAL1236571.1"/>
    </source>
</evidence>
<reference evidence="1 2" key="1">
    <citation type="submission" date="2024-07" db="EMBL/GenBank/DDBJ databases">
        <title>Enhanced genomic and transcriptomic resources for Trichinella pseudospiralis and T. spiralis underpin the discovery of pronounced molecular differences between stages and species.</title>
        <authorList>
            <person name="Pasi K.K."/>
            <person name="La Rosa G."/>
            <person name="Gomez-Morales M.A."/>
            <person name="Tosini F."/>
            <person name="Sumanam S."/>
            <person name="Young N.D."/>
            <person name="Chang B.C."/>
            <person name="Robin G.B."/>
        </authorList>
    </citation>
    <scope>NUCLEOTIDE SEQUENCE [LARGE SCALE GENOMIC DNA]</scope>
    <source>
        <strain evidence="1">ISS534</strain>
    </source>
</reference>
<name>A0ABR3KI62_TRISP</name>
<comment type="caution">
    <text evidence="1">The sequence shown here is derived from an EMBL/GenBank/DDBJ whole genome shotgun (WGS) entry which is preliminary data.</text>
</comment>
<evidence type="ECO:0000313" key="2">
    <source>
        <dbReference type="Proteomes" id="UP001558632"/>
    </source>
</evidence>
<organism evidence="1 2">
    <name type="scientific">Trichinella spiralis</name>
    <name type="common">Trichina worm</name>
    <dbReference type="NCBI Taxonomy" id="6334"/>
    <lineage>
        <taxon>Eukaryota</taxon>
        <taxon>Metazoa</taxon>
        <taxon>Ecdysozoa</taxon>
        <taxon>Nematoda</taxon>
        <taxon>Enoplea</taxon>
        <taxon>Dorylaimia</taxon>
        <taxon>Trichinellida</taxon>
        <taxon>Trichinellidae</taxon>
        <taxon>Trichinella</taxon>
    </lineage>
</organism>
<proteinExistence type="predicted"/>
<sequence length="92" mass="10440">MHRFRSGIIDAVEWLMKLGFQEALAGHVRQRTNSASLKEPIRRTGVSTRCSSGTKSPLAVDFCFQESCHFLDRLTKSTTIKRPGSDYHRVET</sequence>
<protein>
    <submittedName>
        <fullName evidence="1">DAN domain family member</fullName>
    </submittedName>
</protein>
<gene>
    <name evidence="1" type="ORF">TSPI_09421</name>
</gene>
<dbReference type="Proteomes" id="UP001558632">
    <property type="component" value="Unassembled WGS sequence"/>
</dbReference>
<dbReference type="EMBL" id="JBEUSY010000368">
    <property type="protein sequence ID" value="KAL1236571.1"/>
    <property type="molecule type" value="Genomic_DNA"/>
</dbReference>
<accession>A0ABR3KI62</accession>